<proteinExistence type="predicted"/>
<name>A0AAV1AFQ6_VICFA</name>
<dbReference type="EMBL" id="OX451739">
    <property type="protein sequence ID" value="CAI8608528.1"/>
    <property type="molecule type" value="Genomic_DNA"/>
</dbReference>
<feature type="region of interest" description="Disordered" evidence="1">
    <location>
        <begin position="67"/>
        <end position="91"/>
    </location>
</feature>
<dbReference type="Proteomes" id="UP001157006">
    <property type="component" value="Chromosome 4"/>
</dbReference>
<gene>
    <name evidence="2" type="ORF">VFH_IV090800</name>
</gene>
<dbReference type="AlphaFoldDB" id="A0AAV1AFQ6"/>
<keyword evidence="3" id="KW-1185">Reference proteome</keyword>
<organism evidence="2 3">
    <name type="scientific">Vicia faba</name>
    <name type="common">Broad bean</name>
    <name type="synonym">Faba vulgaris</name>
    <dbReference type="NCBI Taxonomy" id="3906"/>
    <lineage>
        <taxon>Eukaryota</taxon>
        <taxon>Viridiplantae</taxon>
        <taxon>Streptophyta</taxon>
        <taxon>Embryophyta</taxon>
        <taxon>Tracheophyta</taxon>
        <taxon>Spermatophyta</taxon>
        <taxon>Magnoliopsida</taxon>
        <taxon>eudicotyledons</taxon>
        <taxon>Gunneridae</taxon>
        <taxon>Pentapetalae</taxon>
        <taxon>rosids</taxon>
        <taxon>fabids</taxon>
        <taxon>Fabales</taxon>
        <taxon>Fabaceae</taxon>
        <taxon>Papilionoideae</taxon>
        <taxon>50 kb inversion clade</taxon>
        <taxon>NPAAA clade</taxon>
        <taxon>Hologalegina</taxon>
        <taxon>IRL clade</taxon>
        <taxon>Fabeae</taxon>
        <taxon>Vicia</taxon>
    </lineage>
</organism>
<evidence type="ECO:0000256" key="1">
    <source>
        <dbReference type="SAM" id="MobiDB-lite"/>
    </source>
</evidence>
<reference evidence="2 3" key="1">
    <citation type="submission" date="2023-01" db="EMBL/GenBank/DDBJ databases">
        <authorList>
            <person name="Kreplak J."/>
        </authorList>
    </citation>
    <scope>NUCLEOTIDE SEQUENCE [LARGE SCALE GENOMIC DNA]</scope>
</reference>
<evidence type="ECO:0000313" key="3">
    <source>
        <dbReference type="Proteomes" id="UP001157006"/>
    </source>
</evidence>
<accession>A0AAV1AFQ6</accession>
<evidence type="ECO:0000313" key="2">
    <source>
        <dbReference type="EMBL" id="CAI8608528.1"/>
    </source>
</evidence>
<protein>
    <submittedName>
        <fullName evidence="2">Uncharacterized protein</fullName>
    </submittedName>
</protein>
<sequence>MLLLNLNHKDEIISILSFLGGDRVKSIDNKRSHSWHTDYIPTSLHQCTHYLLAKISWISQYHGKGQERTQTFTHGPSHRKKKEPRQEAKPKKEVFIPNRPIEQAPKATGVERRGNNLDYLFYPARPRLVILVAKRRLYHNHNRVAYQTKGKSLRIKGRGQTSNGRSGFLAAVAWALGIGPDGKDSLDCFELPGNGNADAEAASQAFYPGTEDIRSSFGLSTSIRSLTPISVDWTTGLNGAPLASLVGKHLRDGAFILVTSIGMGSGGPGERDGMGNGDVEEAGLLSSGNARPTPDRCLLVRPFPYTEIDDIARTPRSFPSPPITEQASKSSICLLEHHSYPGTNDRRECQVGLRSYEKDIYPPRGGNIDLHEEVRGLIYGLTTHAFLLKEGNHFHLYKYLQWKEKGVAKVHSRCHSSVGYRGSVKASGGKEIRSLSCIPLRLLQWLTVAYVSVAPGLR</sequence>
<feature type="region of interest" description="Disordered" evidence="1">
    <location>
        <begin position="266"/>
        <end position="290"/>
    </location>
</feature>